<comment type="caution">
    <text evidence="1">The sequence shown here is derived from an EMBL/GenBank/DDBJ whole genome shotgun (WGS) entry which is preliminary data.</text>
</comment>
<protein>
    <submittedName>
        <fullName evidence="1">7485_t:CDS:1</fullName>
    </submittedName>
</protein>
<organism evidence="1 2">
    <name type="scientific">Cetraspora pellucida</name>
    <dbReference type="NCBI Taxonomy" id="1433469"/>
    <lineage>
        <taxon>Eukaryota</taxon>
        <taxon>Fungi</taxon>
        <taxon>Fungi incertae sedis</taxon>
        <taxon>Mucoromycota</taxon>
        <taxon>Glomeromycotina</taxon>
        <taxon>Glomeromycetes</taxon>
        <taxon>Diversisporales</taxon>
        <taxon>Gigasporaceae</taxon>
        <taxon>Cetraspora</taxon>
    </lineage>
</organism>
<keyword evidence="2" id="KW-1185">Reference proteome</keyword>
<name>A0ACA9NWW6_9GLOM</name>
<evidence type="ECO:0000313" key="2">
    <source>
        <dbReference type="Proteomes" id="UP000789366"/>
    </source>
</evidence>
<evidence type="ECO:0000313" key="1">
    <source>
        <dbReference type="EMBL" id="CAG8681270.1"/>
    </source>
</evidence>
<proteinExistence type="predicted"/>
<sequence length="290" mass="33667">EALLIIKPIPSPHTAENIKSSLDQIITEWGLTGRVFCITTDNGTNIKKSIRLMNNIRRSACSAHTLHPKQTERLNDAQEKCRYATIYQVIEDVSTRWNSSYLAWIRLKELRKVINYLVLMLPSELEQRDQLDDEYLKLVNLTENEWQLLDSLILLLKPFYDATTIFSGSNYPTFNLIYPTMKLLIKKFAPSDSQTEDNYADLLFGPREQISDQSQFIADTEDSSESDIEYEYEAPSILEQLRKPLHASQGRKKKIIEKLKKIYLNSVMIQDLKIDEKIDNAKYLKVDNLQ</sequence>
<feature type="non-terminal residue" evidence="1">
    <location>
        <position position="1"/>
    </location>
</feature>
<accession>A0ACA9NWW6</accession>
<dbReference type="Proteomes" id="UP000789366">
    <property type="component" value="Unassembled WGS sequence"/>
</dbReference>
<gene>
    <name evidence="1" type="ORF">SPELUC_LOCUS10169</name>
</gene>
<dbReference type="EMBL" id="CAJVPW010018342">
    <property type="protein sequence ID" value="CAG8681270.1"/>
    <property type="molecule type" value="Genomic_DNA"/>
</dbReference>
<reference evidence="1" key="1">
    <citation type="submission" date="2021-06" db="EMBL/GenBank/DDBJ databases">
        <authorList>
            <person name="Kallberg Y."/>
            <person name="Tangrot J."/>
            <person name="Rosling A."/>
        </authorList>
    </citation>
    <scope>NUCLEOTIDE SEQUENCE</scope>
    <source>
        <strain evidence="1">28 12/20/2015</strain>
    </source>
</reference>